<evidence type="ECO:0000256" key="1">
    <source>
        <dbReference type="ARBA" id="ARBA00004561"/>
    </source>
</evidence>
<evidence type="ECO:0000256" key="6">
    <source>
        <dbReference type="ARBA" id="ARBA00023263"/>
    </source>
</evidence>
<evidence type="ECO:0000256" key="3">
    <source>
        <dbReference type="ARBA" id="ARBA00022558"/>
    </source>
</evidence>
<dbReference type="InterPro" id="IPR018391">
    <property type="entry name" value="PQQ_b-propeller_rpt"/>
</dbReference>
<dbReference type="SUPFAM" id="SSF50998">
    <property type="entry name" value="Quinoprotein alcohol dehydrogenase-like"/>
    <property type="match status" value="1"/>
</dbReference>
<organism evidence="9 10">
    <name type="scientific">Marinicella sediminis</name>
    <dbReference type="NCBI Taxonomy" id="1792834"/>
    <lineage>
        <taxon>Bacteria</taxon>
        <taxon>Pseudomonadati</taxon>
        <taxon>Pseudomonadota</taxon>
        <taxon>Gammaproteobacteria</taxon>
        <taxon>Lysobacterales</taxon>
        <taxon>Marinicellaceae</taxon>
        <taxon>Marinicella</taxon>
    </lineage>
</organism>
<keyword evidence="7" id="KW-0732">Signal</keyword>
<feature type="chain" id="PRO_5047459996" evidence="7">
    <location>
        <begin position="28"/>
        <end position="1135"/>
    </location>
</feature>
<gene>
    <name evidence="9" type="ORF">ACFODZ_12520</name>
</gene>
<keyword evidence="5" id="KW-0106">Calcium</keyword>
<dbReference type="InterPro" id="IPR008707">
    <property type="entry name" value="B-propeller_PilY1"/>
</dbReference>
<evidence type="ECO:0000313" key="10">
    <source>
        <dbReference type="Proteomes" id="UP001595533"/>
    </source>
</evidence>
<dbReference type="InterPro" id="IPR015943">
    <property type="entry name" value="WD40/YVTN_repeat-like_dom_sf"/>
</dbReference>
<dbReference type="RefSeq" id="WP_077412019.1">
    <property type="nucleotide sequence ID" value="NZ_JBHRTS010000006.1"/>
</dbReference>
<sequence>MKTTQRISKMLITAGAVTLAGMTNSSAEPLNLTDVPLYLQDSVPPAIALSFDNSPKTQKTYLFYVEGYDGRLPNGKDAIASPAVNINYYNPEVIYYPPLFSDGTPYPDSNFNAAWVDGFELRGGTNVSARVDLSRDFKVVTNYNAQNGQQTTYGGNNVTGVRAFYNKYIGTDFPNDVNDNRNFVKVEIPPNQETNFANWYSYYHTRNMLIKSSASRAFGVLDEDFKIAWQSFKNNDGFEIPMMPMRGAHREAFWDWLLNLKAGGGDSLVPAMYRAGELFKTDQPYREDGVGELLECQQNFHVLLTNSYQNGQGNSSALVLSDERGTTLPDGTTYNPAGEAVIYKEASSSESFADVAFNYWAQDLKSNIANGVPRYLGDLTNAAGDEIPLGVGQDPWDNEALYWNPGNDPADWQHMVNFVIGLGVQGTLDFPEDYRDLRTNGDWPNLGGNDSDEEIDDMWHGALNSRGEFFSVKNPNELTEAFLALIEKLKTRRSGSSSVSSISSNIITENTTLYRTSFDATDWSGSVVAQSLNSDGSIGDVLWDAACLLTGGPCGTFGGAVVQQTQTFDQRKIFAYDQTNGQANPFNAASLSPNQLLQLSQSPLIQNGEATLIQLVNYLRGDQSQEEKNGGVFRNRRVILGDVIHSSAKVVRGPSESYSDDAFPRDSNIVASDKPYKDFKVQYAERRNLLLVGANDGMLHAFDANTGKEMWAYIPSLAFKNLHKLASPDYEHQNFVDLTPVVRDVFINGNWKTVAIGGLRLGGQGYYALDITNPTAPRVLWEFTEFNDGDMGYSYSEPFITRLNNDKWVALLPNGYNSVVRDGRAGSGDSVLFMVDMETGGVLKKFRTGEGNFDRSNGMAGAVVSDVPYDITGDAVFVGDLRGDVYRIDLTDPGFPFEKMIDTVNPYETPITTPLRLTQYQNFSNSPTDIMVHLGTGKFIEVNDRTEQLEQKQFVAGIFDQGAASSTYPISLMNERVIEQVITSEDNIRTLTNTPVSKSNHLGWRVELPGDGERVVSKMATRASAHILVYSTYLPRAGSGCATGGASWVMAADNRTGGQPYAGSLLNDGNADGVYIEDQVFGITPIGYAGGGGEILIISTDDPGGDCSGEEDCSSISVTIPDFTWRRRSWNRVEY</sequence>
<evidence type="ECO:0000313" key="9">
    <source>
        <dbReference type="EMBL" id="MFC3195068.1"/>
    </source>
</evidence>
<keyword evidence="4" id="KW-0479">Metal-binding</keyword>
<evidence type="ECO:0000256" key="5">
    <source>
        <dbReference type="ARBA" id="ARBA00022837"/>
    </source>
</evidence>
<keyword evidence="10" id="KW-1185">Reference proteome</keyword>
<comment type="caution">
    <text evidence="9">The sequence shown here is derived from an EMBL/GenBank/DDBJ whole genome shotgun (WGS) entry which is preliminary data.</text>
</comment>
<feature type="signal peptide" evidence="7">
    <location>
        <begin position="1"/>
        <end position="27"/>
    </location>
</feature>
<evidence type="ECO:0000256" key="4">
    <source>
        <dbReference type="ARBA" id="ARBA00022723"/>
    </source>
</evidence>
<keyword evidence="3" id="KW-1029">Fimbrium biogenesis</keyword>
<dbReference type="InterPro" id="IPR011047">
    <property type="entry name" value="Quinoprotein_ADH-like_sf"/>
</dbReference>
<comment type="similarity">
    <text evidence="2">Belongs to the PilY1 family.</text>
</comment>
<reference evidence="10" key="1">
    <citation type="journal article" date="2019" name="Int. J. Syst. Evol. Microbiol.">
        <title>The Global Catalogue of Microorganisms (GCM) 10K type strain sequencing project: providing services to taxonomists for standard genome sequencing and annotation.</title>
        <authorList>
            <consortium name="The Broad Institute Genomics Platform"/>
            <consortium name="The Broad Institute Genome Sequencing Center for Infectious Disease"/>
            <person name="Wu L."/>
            <person name="Ma J."/>
        </authorList>
    </citation>
    <scope>NUCLEOTIDE SEQUENCE [LARGE SCALE GENOMIC DNA]</scope>
    <source>
        <strain evidence="10">KCTC 42953</strain>
    </source>
</reference>
<comment type="subcellular location">
    <subcellularLocation>
        <location evidence="1">Fimbrium</location>
    </subcellularLocation>
</comment>
<accession>A0ABV7JFP2</accession>
<name>A0ABV7JFP2_9GAMM</name>
<protein>
    <submittedName>
        <fullName evidence="9">Pilus assembly protein</fullName>
    </submittedName>
</protein>
<dbReference type="SMART" id="SM00564">
    <property type="entry name" value="PQQ"/>
    <property type="match status" value="2"/>
</dbReference>
<feature type="domain" description="PilY1 beta-propeller" evidence="8">
    <location>
        <begin position="640"/>
        <end position="984"/>
    </location>
</feature>
<keyword evidence="6" id="KW-0281">Fimbrium</keyword>
<dbReference type="Proteomes" id="UP001595533">
    <property type="component" value="Unassembled WGS sequence"/>
</dbReference>
<evidence type="ECO:0000256" key="7">
    <source>
        <dbReference type="SAM" id="SignalP"/>
    </source>
</evidence>
<dbReference type="Gene3D" id="2.130.10.10">
    <property type="entry name" value="YVTN repeat-like/Quinoprotein amine dehydrogenase"/>
    <property type="match status" value="1"/>
</dbReference>
<evidence type="ECO:0000259" key="8">
    <source>
        <dbReference type="Pfam" id="PF05567"/>
    </source>
</evidence>
<dbReference type="EMBL" id="JBHRTS010000006">
    <property type="protein sequence ID" value="MFC3195068.1"/>
    <property type="molecule type" value="Genomic_DNA"/>
</dbReference>
<proteinExistence type="inferred from homology"/>
<evidence type="ECO:0000256" key="2">
    <source>
        <dbReference type="ARBA" id="ARBA00008387"/>
    </source>
</evidence>
<dbReference type="Pfam" id="PF05567">
    <property type="entry name" value="T4P_PilY1"/>
    <property type="match status" value="1"/>
</dbReference>